<dbReference type="WBParaSite" id="PS1159_v2.g5929.t1">
    <property type="protein sequence ID" value="PS1159_v2.g5929.t1"/>
    <property type="gene ID" value="PS1159_v2.g5929"/>
</dbReference>
<accession>A0AC35GJF4</accession>
<organism evidence="1 2">
    <name type="scientific">Panagrolaimus sp. PS1159</name>
    <dbReference type="NCBI Taxonomy" id="55785"/>
    <lineage>
        <taxon>Eukaryota</taxon>
        <taxon>Metazoa</taxon>
        <taxon>Ecdysozoa</taxon>
        <taxon>Nematoda</taxon>
        <taxon>Chromadorea</taxon>
        <taxon>Rhabditida</taxon>
        <taxon>Tylenchina</taxon>
        <taxon>Panagrolaimomorpha</taxon>
        <taxon>Panagrolaimoidea</taxon>
        <taxon>Panagrolaimidae</taxon>
        <taxon>Panagrolaimus</taxon>
    </lineage>
</organism>
<proteinExistence type="predicted"/>
<evidence type="ECO:0000313" key="1">
    <source>
        <dbReference type="Proteomes" id="UP000887580"/>
    </source>
</evidence>
<name>A0AC35GJF4_9BILA</name>
<dbReference type="Proteomes" id="UP000887580">
    <property type="component" value="Unplaced"/>
</dbReference>
<evidence type="ECO:0000313" key="2">
    <source>
        <dbReference type="WBParaSite" id="PS1159_v2.g5929.t1"/>
    </source>
</evidence>
<protein>
    <submittedName>
        <fullName evidence="2">Uncharacterized protein</fullName>
    </submittedName>
</protein>
<reference evidence="2" key="1">
    <citation type="submission" date="2022-11" db="UniProtKB">
        <authorList>
            <consortium name="WormBaseParasite"/>
        </authorList>
    </citation>
    <scope>IDENTIFICATION</scope>
</reference>
<sequence length="257" mass="27370">MKILFLAVCFTTLCFVFADIGCWRTTYGRGIGKVITTCSDDEEKNGALCYPKCKDGYYGVGPVCWQKCPDSYTDIGVGCQKPQAYGRGAGYISDDRCQKGHSDTGCEKWGLLWYPKCKYGFHNVACCVCSPDCPAGFTDSGVTCTKDSYGRGAGKPLKCASGLVEDDALCYKPCAGAVWNGVGPVCWHQCPTGLTSCGGLCLTSTKECIKEILSIAQDVAMTAAAIAADPDDAVDALKKAVIKIGSDLLYPLCPNIL</sequence>